<organism evidence="8 9">
    <name type="scientific">Elysia marginata</name>
    <dbReference type="NCBI Taxonomy" id="1093978"/>
    <lineage>
        <taxon>Eukaryota</taxon>
        <taxon>Metazoa</taxon>
        <taxon>Spiralia</taxon>
        <taxon>Lophotrochozoa</taxon>
        <taxon>Mollusca</taxon>
        <taxon>Gastropoda</taxon>
        <taxon>Heterobranchia</taxon>
        <taxon>Euthyneura</taxon>
        <taxon>Panpulmonata</taxon>
        <taxon>Sacoglossa</taxon>
        <taxon>Placobranchoidea</taxon>
        <taxon>Plakobranchidae</taxon>
        <taxon>Elysia</taxon>
    </lineage>
</organism>
<comment type="similarity">
    <text evidence="3">Belongs to the CENP-I/CTF3 family.</text>
</comment>
<evidence type="ECO:0000313" key="9">
    <source>
        <dbReference type="Proteomes" id="UP000762676"/>
    </source>
</evidence>
<evidence type="ECO:0000256" key="1">
    <source>
        <dbReference type="ARBA" id="ARBA00004123"/>
    </source>
</evidence>
<feature type="compositionally biased region" description="Polar residues" evidence="7">
    <location>
        <begin position="1"/>
        <end position="13"/>
    </location>
</feature>
<evidence type="ECO:0000256" key="7">
    <source>
        <dbReference type="SAM" id="MobiDB-lite"/>
    </source>
</evidence>
<dbReference type="EMBL" id="BMAT01009746">
    <property type="protein sequence ID" value="GFS12968.1"/>
    <property type="molecule type" value="Genomic_DNA"/>
</dbReference>
<proteinExistence type="inferred from homology"/>
<dbReference type="GO" id="GO:0000070">
    <property type="term" value="P:mitotic sister chromatid segregation"/>
    <property type="evidence" value="ECO:0007669"/>
    <property type="project" value="TreeGrafter"/>
</dbReference>
<evidence type="ECO:0000256" key="6">
    <source>
        <dbReference type="ARBA" id="ARBA00023328"/>
    </source>
</evidence>
<gene>
    <name evidence="8" type="ORF">ElyMa_004872100</name>
</gene>
<dbReference type="GO" id="GO:0034080">
    <property type="term" value="P:CENP-A containing chromatin assembly"/>
    <property type="evidence" value="ECO:0007669"/>
    <property type="project" value="TreeGrafter"/>
</dbReference>
<evidence type="ECO:0000256" key="3">
    <source>
        <dbReference type="ARBA" id="ARBA00005470"/>
    </source>
</evidence>
<evidence type="ECO:0000256" key="5">
    <source>
        <dbReference type="ARBA" id="ARBA00023242"/>
    </source>
</evidence>
<dbReference type="PANTHER" id="PTHR48208:SF2">
    <property type="entry name" value="CENTROMERE PROTEIN I"/>
    <property type="match status" value="1"/>
</dbReference>
<evidence type="ECO:0000256" key="2">
    <source>
        <dbReference type="ARBA" id="ARBA00004584"/>
    </source>
</evidence>
<evidence type="ECO:0000256" key="4">
    <source>
        <dbReference type="ARBA" id="ARBA00022454"/>
    </source>
</evidence>
<keyword evidence="4" id="KW-0158">Chromosome</keyword>
<feature type="region of interest" description="Disordered" evidence="7">
    <location>
        <begin position="1"/>
        <end position="23"/>
    </location>
</feature>
<dbReference type="InterPro" id="IPR012485">
    <property type="entry name" value="CENP-I"/>
</dbReference>
<keyword evidence="9" id="KW-1185">Reference proteome</keyword>
<keyword evidence="6" id="KW-0137">Centromere</keyword>
<dbReference type="CDD" id="cd22647">
    <property type="entry name" value="CTF3_NTD_HEAT"/>
    <property type="match status" value="1"/>
</dbReference>
<dbReference type="Pfam" id="PF07778">
    <property type="entry name" value="CENP-I"/>
    <property type="match status" value="1"/>
</dbReference>
<name>A0AAV4IUB1_9GAST</name>
<keyword evidence="5" id="KW-0539">Nucleus</keyword>
<dbReference type="AlphaFoldDB" id="A0AAV4IUB1"/>
<comment type="subcellular location">
    <subcellularLocation>
        <location evidence="2">Chromosome</location>
        <location evidence="2">Centromere</location>
    </subcellularLocation>
    <subcellularLocation>
        <location evidence="1">Nucleus</location>
    </subcellularLocation>
</comment>
<sequence>MSTFTRAQASAENSLLPHEPPRSPAEQRLTLLQDGLNLLSNLDNTTNLRGNVKVSLAVENVVQGAMSDGLSPDQMITLLVVIGSRKHKLAQNVRSKLVKCLIPSSKVPQSAVIKVIYMITANAVTGPTNLHSLLLRWVLVVFDHLDGYEKIHNLYGLIFMFIDSARLLPYACQLLFLLTRKEDVALFRVQKLLELVQKLGPEPCIMGLLMMYKVYCPHLVTIRLTYGTKAFFKNQDVVWRETIQAVASERRQEEIQQEVVEDVKRARQRRQTAQRRMVKRQKLMLPDVHAAMQELEDEPDLTENFHPAKHRVPYVQIDTFTSFLKNFDNIE</sequence>
<accession>A0AAV4IUB1</accession>
<dbReference type="Proteomes" id="UP000762676">
    <property type="component" value="Unassembled WGS sequence"/>
</dbReference>
<dbReference type="PANTHER" id="PTHR48208">
    <property type="entry name" value="CENTROMERE PROTEIN I"/>
    <property type="match status" value="1"/>
</dbReference>
<dbReference type="GO" id="GO:0005634">
    <property type="term" value="C:nucleus"/>
    <property type="evidence" value="ECO:0007669"/>
    <property type="project" value="UniProtKB-SubCell"/>
</dbReference>
<protein>
    <submittedName>
        <fullName evidence="8">Centromere protein I</fullName>
    </submittedName>
</protein>
<dbReference type="GO" id="GO:0000939">
    <property type="term" value="C:inner kinetochore"/>
    <property type="evidence" value="ECO:0007669"/>
    <property type="project" value="TreeGrafter"/>
</dbReference>
<reference evidence="8 9" key="1">
    <citation type="journal article" date="2021" name="Elife">
        <title>Chloroplast acquisition without the gene transfer in kleptoplastic sea slugs, Plakobranchus ocellatus.</title>
        <authorList>
            <person name="Maeda T."/>
            <person name="Takahashi S."/>
            <person name="Yoshida T."/>
            <person name="Shimamura S."/>
            <person name="Takaki Y."/>
            <person name="Nagai Y."/>
            <person name="Toyoda A."/>
            <person name="Suzuki Y."/>
            <person name="Arimoto A."/>
            <person name="Ishii H."/>
            <person name="Satoh N."/>
            <person name="Nishiyama T."/>
            <person name="Hasebe M."/>
            <person name="Maruyama T."/>
            <person name="Minagawa J."/>
            <person name="Obokata J."/>
            <person name="Shigenobu S."/>
        </authorList>
    </citation>
    <scope>NUCLEOTIDE SEQUENCE [LARGE SCALE GENOMIC DNA]</scope>
</reference>
<feature type="non-terminal residue" evidence="8">
    <location>
        <position position="331"/>
    </location>
</feature>
<evidence type="ECO:0000313" key="8">
    <source>
        <dbReference type="EMBL" id="GFS12968.1"/>
    </source>
</evidence>
<comment type="caution">
    <text evidence="8">The sequence shown here is derived from an EMBL/GenBank/DDBJ whole genome shotgun (WGS) entry which is preliminary data.</text>
</comment>